<feature type="domain" description="Cwf19-like C-terminal" evidence="4">
    <location>
        <begin position="318"/>
        <end position="422"/>
    </location>
</feature>
<dbReference type="GO" id="GO:0000398">
    <property type="term" value="P:mRNA splicing, via spliceosome"/>
    <property type="evidence" value="ECO:0007669"/>
    <property type="project" value="TreeGrafter"/>
</dbReference>
<dbReference type="Pfam" id="PF04677">
    <property type="entry name" value="CwfJ_C_1"/>
    <property type="match status" value="1"/>
</dbReference>
<feature type="non-terminal residue" evidence="5">
    <location>
        <position position="530"/>
    </location>
</feature>
<dbReference type="Pfam" id="PF04676">
    <property type="entry name" value="CwfJ_C_2"/>
    <property type="match status" value="1"/>
</dbReference>
<dbReference type="PANTHER" id="PTHR12072:SF4">
    <property type="entry name" value="CWF19-LIKE PROTEIN 1"/>
    <property type="match status" value="1"/>
</dbReference>
<dbReference type="EMBL" id="KK116814">
    <property type="protein sequence ID" value="KFM68848.1"/>
    <property type="molecule type" value="Genomic_DNA"/>
</dbReference>
<evidence type="ECO:0000259" key="4">
    <source>
        <dbReference type="Pfam" id="PF04677"/>
    </source>
</evidence>
<feature type="domain" description="Cwf19-like protein C-terminal" evidence="3">
    <location>
        <begin position="439"/>
        <end position="528"/>
    </location>
</feature>
<dbReference type="OMA" id="IVPITHY"/>
<dbReference type="GO" id="GO:0071014">
    <property type="term" value="C:post-mRNA release spliceosomal complex"/>
    <property type="evidence" value="ECO:0007669"/>
    <property type="project" value="TreeGrafter"/>
</dbReference>
<dbReference type="STRING" id="407821.A0A087TUQ9"/>
<dbReference type="Proteomes" id="UP000054359">
    <property type="component" value="Unassembled WGS sequence"/>
</dbReference>
<dbReference type="CDD" id="cd07380">
    <property type="entry name" value="MPP_CWF19_N"/>
    <property type="match status" value="1"/>
</dbReference>
<dbReference type="InterPro" id="IPR006768">
    <property type="entry name" value="Cwf19-like_C_dom-1"/>
</dbReference>
<dbReference type="OrthoDB" id="444325at2759"/>
<dbReference type="InterPro" id="IPR006767">
    <property type="entry name" value="Cwf19-like_C_dom-2"/>
</dbReference>
<protein>
    <submittedName>
        <fullName evidence="5">CWF19-like protein 1</fullName>
    </submittedName>
</protein>
<organism evidence="5 6">
    <name type="scientific">Stegodyphus mimosarum</name>
    <name type="common">African social velvet spider</name>
    <dbReference type="NCBI Taxonomy" id="407821"/>
    <lineage>
        <taxon>Eukaryota</taxon>
        <taxon>Metazoa</taxon>
        <taxon>Ecdysozoa</taxon>
        <taxon>Arthropoda</taxon>
        <taxon>Chelicerata</taxon>
        <taxon>Arachnida</taxon>
        <taxon>Araneae</taxon>
        <taxon>Araneomorphae</taxon>
        <taxon>Entelegynae</taxon>
        <taxon>Eresoidea</taxon>
        <taxon>Eresidae</taxon>
        <taxon>Stegodyphus</taxon>
    </lineage>
</organism>
<dbReference type="GO" id="GO:0061632">
    <property type="term" value="F:RNA lariat debranching enzyme activator activity"/>
    <property type="evidence" value="ECO:0007669"/>
    <property type="project" value="TreeGrafter"/>
</dbReference>
<evidence type="ECO:0000256" key="1">
    <source>
        <dbReference type="ARBA" id="ARBA00006795"/>
    </source>
</evidence>
<name>A0A087TUQ9_STEMI</name>
<dbReference type="AlphaFoldDB" id="A0A087TUQ9"/>
<dbReference type="InterPro" id="IPR036265">
    <property type="entry name" value="HIT-like_sf"/>
</dbReference>
<proteinExistence type="inferred from homology"/>
<dbReference type="SUPFAM" id="SSF54197">
    <property type="entry name" value="HIT-like"/>
    <property type="match status" value="1"/>
</dbReference>
<evidence type="ECO:0000313" key="5">
    <source>
        <dbReference type="EMBL" id="KFM68848.1"/>
    </source>
</evidence>
<evidence type="ECO:0000259" key="3">
    <source>
        <dbReference type="Pfam" id="PF04676"/>
    </source>
</evidence>
<gene>
    <name evidence="5" type="ORF">X975_25328</name>
</gene>
<feature type="region of interest" description="Disordered" evidence="2">
    <location>
        <begin position="290"/>
        <end position="318"/>
    </location>
</feature>
<reference evidence="5 6" key="1">
    <citation type="submission" date="2013-11" db="EMBL/GenBank/DDBJ databases">
        <title>Genome sequencing of Stegodyphus mimosarum.</title>
        <authorList>
            <person name="Bechsgaard J."/>
        </authorList>
    </citation>
    <scope>NUCLEOTIDE SEQUENCE [LARGE SCALE GENOMIC DNA]</scope>
</reference>
<sequence length="530" mass="59827">MAVPQNEIKILVAGDVLGRFKLLFEKIEKINKDKGPFDFFFCVGSFFGPDDTEWQEVISRDITTPIKPTYVLGPNQTEHVKYFPMDTGLIAPDIMFLGDQGVMTADSGLKIAYLSGIEQQGSYFGFSKENVDELIKSASEVKIDILLTSQWPEGIKIHAKDSKNESSTINFESKLVGNLVKALKPRYHFAGFKSLDYENLPNKSFVPIQSPGSRPTKFIGLAPIGNEEQLKNFYAFKMKLSVQNATDEGSSTGTKRVSPYQNINPLKKLKPLIGTSPTERKPVQYFFDMGPSTSTEKRPGSAVGEYGEPSKRQDSGDSDTSSCWFCLKNEQAEKHLVINVGENVYIALAKGCLVTDHVIIVPINHITSLVSLPKLVEVEMDKYKRALANLFFDQEKAVIFFERNVPNMHTSLQVVPIENTRGYGVKSALFQVADEMKIEVDEISRHSSLKEVIQPGKPYFYLECRVDKIPIFKAVSKVRIPVQFARTLMVQEEVLDLPRHIIDWRRCGYSISEEVTWVEEFRKAFKKYAP</sequence>
<evidence type="ECO:0000313" key="6">
    <source>
        <dbReference type="Proteomes" id="UP000054359"/>
    </source>
</evidence>
<evidence type="ECO:0000256" key="2">
    <source>
        <dbReference type="SAM" id="MobiDB-lite"/>
    </source>
</evidence>
<dbReference type="InterPro" id="IPR040194">
    <property type="entry name" value="Cwf19-like"/>
</dbReference>
<comment type="similarity">
    <text evidence="1">Belongs to the CWF19 family.</text>
</comment>
<dbReference type="PANTHER" id="PTHR12072">
    <property type="entry name" value="CWF19, CELL CYCLE CONTROL PROTEIN"/>
    <property type="match status" value="1"/>
</dbReference>
<keyword evidence="6" id="KW-1185">Reference proteome</keyword>
<accession>A0A087TUQ9</accession>